<protein>
    <recommendedName>
        <fullName evidence="3">Mitochondrial ribosomal protein L55</fullName>
    </recommendedName>
</protein>
<dbReference type="InterPro" id="IPR018615">
    <property type="entry name" value="Ribosomal_mL55"/>
</dbReference>
<reference evidence="1" key="1">
    <citation type="submission" date="2025-08" db="UniProtKB">
        <authorList>
            <consortium name="Ensembl"/>
        </authorList>
    </citation>
    <scope>IDENTIFICATION</scope>
</reference>
<organism evidence="1 2">
    <name type="scientific">Sphenodon punctatus</name>
    <name type="common">Tuatara</name>
    <name type="synonym">Hatteria punctata</name>
    <dbReference type="NCBI Taxonomy" id="8508"/>
    <lineage>
        <taxon>Eukaryota</taxon>
        <taxon>Metazoa</taxon>
        <taxon>Chordata</taxon>
        <taxon>Craniata</taxon>
        <taxon>Vertebrata</taxon>
        <taxon>Euteleostomi</taxon>
        <taxon>Lepidosauria</taxon>
        <taxon>Sphenodontia</taxon>
        <taxon>Sphenodontidae</taxon>
        <taxon>Sphenodon</taxon>
    </lineage>
</organism>
<dbReference type="Ensembl" id="ENSSPUT00000000952.1">
    <property type="protein sequence ID" value="ENSSPUP00000000902.1"/>
    <property type="gene ID" value="ENSSPUG00000000735.1"/>
</dbReference>
<sequence length="125" mass="14684">MAAVSRTTSLLRLEALPRLLPIARGLHPSPCQHNSNRTSIGCLNRQKFGRTYPVLLVRPDGSTIHIHYKEPRRILSVPVDIRTLPEAERKARLRKQEARKVKPKKEEDFEDEFNLEDYRKFWKKK</sequence>
<dbReference type="PANTHER" id="PTHR34095">
    <property type="entry name" value="39S RIBOSOMAL PROTEIN L55, MITOCHONDRIAL"/>
    <property type="match status" value="1"/>
</dbReference>
<keyword evidence="2" id="KW-1185">Reference proteome</keyword>
<dbReference type="Gene3D" id="6.20.130.20">
    <property type="entry name" value="Mitochondrial ribosomal protein L55"/>
    <property type="match status" value="1"/>
</dbReference>
<proteinExistence type="predicted"/>
<dbReference type="PANTHER" id="PTHR34095:SF1">
    <property type="entry name" value="LARGE RIBOSOMAL SUBUNIT PROTEIN ML55"/>
    <property type="match status" value="1"/>
</dbReference>
<dbReference type="Proteomes" id="UP000694392">
    <property type="component" value="Unplaced"/>
</dbReference>
<dbReference type="InterPro" id="IPR044884">
    <property type="entry name" value="Ribosomal_mL55_sf"/>
</dbReference>
<evidence type="ECO:0008006" key="3">
    <source>
        <dbReference type="Google" id="ProtNLM"/>
    </source>
</evidence>
<dbReference type="GeneTree" id="ENSGT00940000165232"/>
<evidence type="ECO:0000313" key="2">
    <source>
        <dbReference type="Proteomes" id="UP000694392"/>
    </source>
</evidence>
<dbReference type="GO" id="GO:0005762">
    <property type="term" value="C:mitochondrial large ribosomal subunit"/>
    <property type="evidence" value="ECO:0007669"/>
    <property type="project" value="InterPro"/>
</dbReference>
<dbReference type="Pfam" id="PF09776">
    <property type="entry name" value="Mitoc_L55"/>
    <property type="match status" value="1"/>
</dbReference>
<dbReference type="OMA" id="IRIRYKE"/>
<reference evidence="1" key="2">
    <citation type="submission" date="2025-09" db="UniProtKB">
        <authorList>
            <consortium name="Ensembl"/>
        </authorList>
    </citation>
    <scope>IDENTIFICATION</scope>
</reference>
<name>A0A8D0L133_SPHPU</name>
<accession>A0A8D0L133</accession>
<evidence type="ECO:0000313" key="1">
    <source>
        <dbReference type="Ensembl" id="ENSSPUP00000000902.1"/>
    </source>
</evidence>
<dbReference type="GO" id="GO:0006412">
    <property type="term" value="P:translation"/>
    <property type="evidence" value="ECO:0007669"/>
    <property type="project" value="TreeGrafter"/>
</dbReference>
<dbReference type="GO" id="GO:0003735">
    <property type="term" value="F:structural constituent of ribosome"/>
    <property type="evidence" value="ECO:0007669"/>
    <property type="project" value="InterPro"/>
</dbReference>
<dbReference type="AlphaFoldDB" id="A0A8D0L133"/>